<keyword evidence="10" id="KW-1185">Reference proteome</keyword>
<dbReference type="GO" id="GO:0046983">
    <property type="term" value="F:protein dimerization activity"/>
    <property type="evidence" value="ECO:0007669"/>
    <property type="project" value="InterPro"/>
</dbReference>
<dbReference type="GO" id="GO:0000978">
    <property type="term" value="F:RNA polymerase II cis-regulatory region sequence-specific DNA binding"/>
    <property type="evidence" value="ECO:0007669"/>
    <property type="project" value="InterPro"/>
</dbReference>
<dbReference type="Gene3D" id="1.10.10.10">
    <property type="entry name" value="Winged helix-like DNA-binding domain superfamily/Winged helix DNA-binding domain"/>
    <property type="match status" value="1"/>
</dbReference>
<comment type="subcellular location">
    <subcellularLocation>
        <location evidence="5">Nucleus</location>
    </subcellularLocation>
</comment>
<dbReference type="CDD" id="cd14660">
    <property type="entry name" value="E2F_DD"/>
    <property type="match status" value="1"/>
</dbReference>
<dbReference type="EMBL" id="OC855853">
    <property type="protein sequence ID" value="CAD7622778.1"/>
    <property type="molecule type" value="Genomic_DNA"/>
</dbReference>
<dbReference type="PANTHER" id="PTHR12081">
    <property type="entry name" value="TRANSCRIPTION FACTOR E2F"/>
    <property type="match status" value="1"/>
</dbReference>
<dbReference type="SUPFAM" id="SSF46785">
    <property type="entry name" value="Winged helix' DNA-binding domain"/>
    <property type="match status" value="1"/>
</dbReference>
<dbReference type="AlphaFoldDB" id="A0A7R9KH69"/>
<keyword evidence="3 5" id="KW-0238">DNA-binding</keyword>
<feature type="region of interest" description="Disordered" evidence="7">
    <location>
        <begin position="258"/>
        <end position="328"/>
    </location>
</feature>
<accession>A0A7R9KH69</accession>
<evidence type="ECO:0000256" key="5">
    <source>
        <dbReference type="RuleBase" id="RU003796"/>
    </source>
</evidence>
<dbReference type="PANTHER" id="PTHR12081:SF18">
    <property type="entry name" value="TRANSCRIPTION FACTOR E2F2-RELATED"/>
    <property type="match status" value="1"/>
</dbReference>
<reference evidence="9" key="1">
    <citation type="submission" date="2020-11" db="EMBL/GenBank/DDBJ databases">
        <authorList>
            <person name="Tran Van P."/>
        </authorList>
    </citation>
    <scope>NUCLEOTIDE SEQUENCE</scope>
</reference>
<keyword evidence="6" id="KW-0175">Coiled coil</keyword>
<evidence type="ECO:0000313" key="9">
    <source>
        <dbReference type="EMBL" id="CAD7622778.1"/>
    </source>
</evidence>
<evidence type="ECO:0000313" key="10">
    <source>
        <dbReference type="Proteomes" id="UP000759131"/>
    </source>
</evidence>
<evidence type="ECO:0000256" key="1">
    <source>
        <dbReference type="ARBA" id="ARBA00010940"/>
    </source>
</evidence>
<gene>
    <name evidence="9" type="ORF">OSB1V03_LOCUS3241</name>
</gene>
<protein>
    <recommendedName>
        <fullName evidence="8">E2F/DP family winged-helix DNA-binding domain-containing protein</fullName>
    </recommendedName>
</protein>
<evidence type="ECO:0000256" key="7">
    <source>
        <dbReference type="SAM" id="MobiDB-lite"/>
    </source>
</evidence>
<dbReference type="InterPro" id="IPR032198">
    <property type="entry name" value="E2F_CC-MB"/>
</dbReference>
<evidence type="ECO:0000256" key="4">
    <source>
        <dbReference type="ARBA" id="ARBA00023163"/>
    </source>
</evidence>
<name>A0A7R9KH69_9ACAR</name>
<dbReference type="EMBL" id="CAJPIZ010001278">
    <property type="protein sequence ID" value="CAG2103208.1"/>
    <property type="molecule type" value="Genomic_DNA"/>
</dbReference>
<comment type="similarity">
    <text evidence="1 5">Belongs to the E2F/DP family.</text>
</comment>
<feature type="compositionally biased region" description="Polar residues" evidence="7">
    <location>
        <begin position="264"/>
        <end position="287"/>
    </location>
</feature>
<evidence type="ECO:0000256" key="2">
    <source>
        <dbReference type="ARBA" id="ARBA00023015"/>
    </source>
</evidence>
<keyword evidence="4 5" id="KW-0804">Transcription</keyword>
<feature type="domain" description="E2F/DP family winged-helix DNA-binding" evidence="8">
    <location>
        <begin position="16"/>
        <end position="82"/>
    </location>
</feature>
<dbReference type="InterPro" id="IPR036388">
    <property type="entry name" value="WH-like_DNA-bd_sf"/>
</dbReference>
<dbReference type="InterPro" id="IPR003316">
    <property type="entry name" value="E2F_WHTH_DNA-bd_dom"/>
</dbReference>
<keyword evidence="2 5" id="KW-0805">Transcription regulation</keyword>
<dbReference type="GO" id="GO:0000981">
    <property type="term" value="F:DNA-binding transcription factor activity, RNA polymerase II-specific"/>
    <property type="evidence" value="ECO:0007669"/>
    <property type="project" value="TreeGrafter"/>
</dbReference>
<dbReference type="SUPFAM" id="SSF144074">
    <property type="entry name" value="E2F-DP heterodimerization region"/>
    <property type="match status" value="1"/>
</dbReference>
<dbReference type="Pfam" id="PF16421">
    <property type="entry name" value="E2F_CC-MB"/>
    <property type="match status" value="1"/>
</dbReference>
<dbReference type="Pfam" id="PF02319">
    <property type="entry name" value="WHD_E2F_TDP"/>
    <property type="match status" value="1"/>
</dbReference>
<dbReference type="GO" id="GO:0090575">
    <property type="term" value="C:RNA polymerase II transcription regulator complex"/>
    <property type="evidence" value="ECO:0007669"/>
    <property type="project" value="TreeGrafter"/>
</dbReference>
<evidence type="ECO:0000256" key="6">
    <source>
        <dbReference type="SAM" id="Coils"/>
    </source>
</evidence>
<keyword evidence="5" id="KW-0539">Nucleus</keyword>
<dbReference type="OrthoDB" id="1743261at2759"/>
<dbReference type="Gene3D" id="6.10.250.540">
    <property type="match status" value="1"/>
</dbReference>
<evidence type="ECO:0000259" key="8">
    <source>
        <dbReference type="SMART" id="SM01372"/>
    </source>
</evidence>
<dbReference type="InterPro" id="IPR037241">
    <property type="entry name" value="E2F-DP_heterodim"/>
</dbReference>
<feature type="coiled-coil region" evidence="6">
    <location>
        <begin position="89"/>
        <end position="116"/>
    </location>
</feature>
<dbReference type="InterPro" id="IPR015633">
    <property type="entry name" value="E2F"/>
</dbReference>
<organism evidence="9">
    <name type="scientific">Medioppia subpectinata</name>
    <dbReference type="NCBI Taxonomy" id="1979941"/>
    <lineage>
        <taxon>Eukaryota</taxon>
        <taxon>Metazoa</taxon>
        <taxon>Ecdysozoa</taxon>
        <taxon>Arthropoda</taxon>
        <taxon>Chelicerata</taxon>
        <taxon>Arachnida</taxon>
        <taxon>Acari</taxon>
        <taxon>Acariformes</taxon>
        <taxon>Sarcoptiformes</taxon>
        <taxon>Oribatida</taxon>
        <taxon>Brachypylina</taxon>
        <taxon>Oppioidea</taxon>
        <taxon>Oppiidae</taxon>
        <taxon>Medioppia</taxon>
    </lineage>
</organism>
<dbReference type="SMART" id="SM01372">
    <property type="entry name" value="E2F_TDP"/>
    <property type="match status" value="1"/>
</dbReference>
<sequence length="457" mass="50566">MLEMSELSDCGSSASRHEKSLGLLTTRFVSLLQDAKDGVLDLKMAADTLAVRQKRRIYDITNVLEGIGLIEKKSKNSIQWLGAGPGCNTREITDRLLALKEELVELDDKEMELDQHFSWAKQSIHNITDDSFNKSMAYLRHEDINNTYAGKMLLIIQAPVGTQLEVPLPDPDIDDELITAEEDIKPPKKRKYQIHLKSRSGPINVVLVNKSEDSTETEVIEVLNQTTNELVSSVDNISIGSISPERVPKKSFTEIKQIPKQSADESSSAHSHGTRASTRAATKPSETTSKKPIKRSALKQSKEPVKSSATSDEELSPPEPSPAAPPLRQLSPRKAAQQHLFVTTTRSQTQKVVAVSDGSKGAKGSAILTKERTNRSAKQMTKSLEAEANEDLKEDKTDNICDTNKIRIPLAQKQIRDIDHSVTPDVFAPLLRLSPPPNGRDYCFNLDINEGICDLFL</sequence>
<dbReference type="InterPro" id="IPR036390">
    <property type="entry name" value="WH_DNA-bd_sf"/>
</dbReference>
<dbReference type="Proteomes" id="UP000759131">
    <property type="component" value="Unassembled WGS sequence"/>
</dbReference>
<dbReference type="FunFam" id="1.10.10.10:FF:000008">
    <property type="entry name" value="E2F transcription factor 1"/>
    <property type="match status" value="1"/>
</dbReference>
<proteinExistence type="inferred from homology"/>
<evidence type="ECO:0000256" key="3">
    <source>
        <dbReference type="ARBA" id="ARBA00023125"/>
    </source>
</evidence>